<evidence type="ECO:0000256" key="1">
    <source>
        <dbReference type="ARBA" id="ARBA00022741"/>
    </source>
</evidence>
<dbReference type="PRINTS" id="PR00301">
    <property type="entry name" value="HEATSHOCK70"/>
</dbReference>
<accession>I1IUK2</accession>
<dbReference type="InterPro" id="IPR043129">
    <property type="entry name" value="ATPase_NBD"/>
</dbReference>
<dbReference type="RefSeq" id="XP_003577071.1">
    <property type="nucleotide sequence ID" value="XM_003577023.1"/>
</dbReference>
<dbReference type="GO" id="GO:0005788">
    <property type="term" value="C:endoplasmic reticulum lumen"/>
    <property type="evidence" value="ECO:0000318"/>
    <property type="project" value="GO_Central"/>
</dbReference>
<dbReference type="SUPFAM" id="SSF53067">
    <property type="entry name" value="Actin-like ATPase domain"/>
    <property type="match status" value="2"/>
</dbReference>
<dbReference type="AlphaFoldDB" id="I1IUK2"/>
<dbReference type="Gene3D" id="3.90.640.10">
    <property type="entry name" value="Actin, Chain A, domain 4"/>
    <property type="match status" value="1"/>
</dbReference>
<dbReference type="InterPro" id="IPR013126">
    <property type="entry name" value="Hsp_70_fam"/>
</dbReference>
<dbReference type="GO" id="GO:0016887">
    <property type="term" value="F:ATP hydrolysis activity"/>
    <property type="evidence" value="ECO:0000318"/>
    <property type="project" value="GO_Central"/>
</dbReference>
<dbReference type="GO" id="GO:0031072">
    <property type="term" value="F:heat shock protein binding"/>
    <property type="evidence" value="ECO:0000318"/>
    <property type="project" value="GO_Central"/>
</dbReference>
<dbReference type="GO" id="GO:0044183">
    <property type="term" value="F:protein folding chaperone"/>
    <property type="evidence" value="ECO:0000318"/>
    <property type="project" value="GO_Central"/>
</dbReference>
<evidence type="ECO:0000313" key="5">
    <source>
        <dbReference type="EnsemblPlants" id="KQJ92370"/>
    </source>
</evidence>
<dbReference type="GO" id="GO:0005634">
    <property type="term" value="C:nucleus"/>
    <property type="evidence" value="ECO:0000318"/>
    <property type="project" value="GO_Central"/>
</dbReference>
<dbReference type="KEGG" id="bdi:100842172"/>
<dbReference type="Proteomes" id="UP000008810">
    <property type="component" value="Chromosome 4"/>
</dbReference>
<reference evidence="4 5" key="1">
    <citation type="journal article" date="2010" name="Nature">
        <title>Genome sequencing and analysis of the model grass Brachypodium distachyon.</title>
        <authorList>
            <consortium name="International Brachypodium Initiative"/>
        </authorList>
    </citation>
    <scope>NUCLEOTIDE SEQUENCE [LARGE SCALE GENOMIC DNA]</scope>
    <source>
        <strain evidence="4 5">Bd21</strain>
    </source>
</reference>
<reference evidence="5" key="3">
    <citation type="submission" date="2018-08" db="UniProtKB">
        <authorList>
            <consortium name="EnsemblPlants"/>
        </authorList>
    </citation>
    <scope>IDENTIFICATION</scope>
    <source>
        <strain evidence="5">cv. Bd21</strain>
    </source>
</reference>
<dbReference type="OrthoDB" id="659168at2759"/>
<keyword evidence="1" id="KW-0547">Nucleotide-binding</keyword>
<feature type="signal peptide" evidence="3">
    <location>
        <begin position="1"/>
        <end position="29"/>
    </location>
</feature>
<gene>
    <name evidence="5" type="primary">LOC100842172</name>
    <name evidence="4" type="ORF">BRADI_4g43170v3</name>
</gene>
<dbReference type="eggNOG" id="KOG0100">
    <property type="taxonomic scope" value="Eukaryota"/>
</dbReference>
<keyword evidence="2" id="KW-0067">ATP-binding</keyword>
<dbReference type="GeneID" id="100842172"/>
<protein>
    <submittedName>
        <fullName evidence="4 5">Uncharacterized protein</fullName>
    </submittedName>
</protein>
<reference evidence="4" key="2">
    <citation type="submission" date="2017-06" db="EMBL/GenBank/DDBJ databases">
        <title>WGS assembly of Brachypodium distachyon.</title>
        <authorList>
            <consortium name="The International Brachypodium Initiative"/>
            <person name="Lucas S."/>
            <person name="Harmon-Smith M."/>
            <person name="Lail K."/>
            <person name="Tice H."/>
            <person name="Grimwood J."/>
            <person name="Bruce D."/>
            <person name="Barry K."/>
            <person name="Shu S."/>
            <person name="Lindquist E."/>
            <person name="Wang M."/>
            <person name="Pitluck S."/>
            <person name="Vogel J.P."/>
            <person name="Garvin D.F."/>
            <person name="Mockler T.C."/>
            <person name="Schmutz J."/>
            <person name="Rokhsar D."/>
            <person name="Bevan M.W."/>
        </authorList>
    </citation>
    <scope>NUCLEOTIDE SEQUENCE</scope>
    <source>
        <strain evidence="4">Bd21</strain>
    </source>
</reference>
<dbReference type="GO" id="GO:0140662">
    <property type="term" value="F:ATP-dependent protein folding chaperone"/>
    <property type="evidence" value="ECO:0007669"/>
    <property type="project" value="InterPro"/>
</dbReference>
<evidence type="ECO:0000313" key="6">
    <source>
        <dbReference type="Proteomes" id="UP000008810"/>
    </source>
</evidence>
<proteinExistence type="predicted"/>
<dbReference type="GO" id="GO:0042026">
    <property type="term" value="P:protein refolding"/>
    <property type="evidence" value="ECO:0000318"/>
    <property type="project" value="GO_Central"/>
</dbReference>
<sequence>MATARDVHVALLVCLLLFVFSGQPQPASASKSGKRCYRFRSPPVVALDIGNTNSCIAGYVADGSDAMFQLCIPSWVAFTANGTILVGDDAQDYAAVDPASAVSGFKRLIGMRWSHMYEVVQRMAKEAPYKLVEKNLYPHIKMKTGYIVGGTARNELSTDEVMAMVIGKLREAAESYMSCSVRHAVFTVPRHYYDSPWRQTEFAGHIAGVRVARMLDEPIAAAVAHGLHRRLRNEGVALVLHVGGATTEASLMVLDDGVFDFLGGRHDAFLGGDDFDRRVVDYFTALMKRKHGRDISNDTQALAKLRTACEHAKKALSTRRQAEVVVESLGLAETLTRAEFEELNGDLFGEVVKLVHRAMVGADRELDGRSIWDAVDEVLLVGGSAVIPEIQRLVRDYFGGRKKVAVHAGVKPDEVVTLGGALLTRADAGGYPCMGVDGRRQRGYHSDWCDNRRW</sequence>
<dbReference type="GO" id="GO:0016020">
    <property type="term" value="C:membrane"/>
    <property type="evidence" value="ECO:0000318"/>
    <property type="project" value="GO_Central"/>
</dbReference>
<dbReference type="STRING" id="15368.I1IUK2"/>
<dbReference type="FunFam" id="3.90.640.10:FF:000030">
    <property type="entry name" value="Heat shock protein HSP70"/>
    <property type="match status" value="1"/>
</dbReference>
<dbReference type="EnsemblPlants" id="KQJ92370">
    <property type="protein sequence ID" value="KQJ92370"/>
    <property type="gene ID" value="BRADI_4g43170v3"/>
</dbReference>
<dbReference type="GO" id="GO:0036503">
    <property type="term" value="P:ERAD pathway"/>
    <property type="evidence" value="ECO:0000318"/>
    <property type="project" value="GO_Central"/>
</dbReference>
<evidence type="ECO:0000256" key="3">
    <source>
        <dbReference type="SAM" id="SignalP"/>
    </source>
</evidence>
<dbReference type="GO" id="GO:0034663">
    <property type="term" value="C:endoplasmic reticulum chaperone complex"/>
    <property type="evidence" value="ECO:0000318"/>
    <property type="project" value="GO_Central"/>
</dbReference>
<dbReference type="EMBL" id="CM000883">
    <property type="protein sequence ID" value="KQJ92370.1"/>
    <property type="molecule type" value="Genomic_DNA"/>
</dbReference>
<dbReference type="FunFam" id="3.30.420.40:FF:000541">
    <property type="entry name" value="Luminal-binding protein 2"/>
    <property type="match status" value="1"/>
</dbReference>
<name>I1IUK2_BRADI</name>
<dbReference type="PANTHER" id="PTHR19375">
    <property type="entry name" value="HEAT SHOCK PROTEIN 70KDA"/>
    <property type="match status" value="1"/>
</dbReference>
<dbReference type="Gene3D" id="3.30.420.40">
    <property type="match status" value="2"/>
</dbReference>
<keyword evidence="3" id="KW-0732">Signal</keyword>
<dbReference type="GO" id="GO:0030968">
    <property type="term" value="P:endoplasmic reticulum unfolded protein response"/>
    <property type="evidence" value="ECO:0000318"/>
    <property type="project" value="GO_Central"/>
</dbReference>
<dbReference type="GO" id="GO:0005737">
    <property type="term" value="C:cytoplasm"/>
    <property type="evidence" value="ECO:0000318"/>
    <property type="project" value="GO_Central"/>
</dbReference>
<evidence type="ECO:0000313" key="4">
    <source>
        <dbReference type="EMBL" id="KQJ92370.1"/>
    </source>
</evidence>
<dbReference type="GO" id="GO:0005524">
    <property type="term" value="F:ATP binding"/>
    <property type="evidence" value="ECO:0007669"/>
    <property type="project" value="UniProtKB-KW"/>
</dbReference>
<dbReference type="Pfam" id="PF00012">
    <property type="entry name" value="HSP70"/>
    <property type="match status" value="1"/>
</dbReference>
<organism evidence="5">
    <name type="scientific">Brachypodium distachyon</name>
    <name type="common">Purple false brome</name>
    <name type="synonym">Trachynia distachya</name>
    <dbReference type="NCBI Taxonomy" id="15368"/>
    <lineage>
        <taxon>Eukaryota</taxon>
        <taxon>Viridiplantae</taxon>
        <taxon>Streptophyta</taxon>
        <taxon>Embryophyta</taxon>
        <taxon>Tracheophyta</taxon>
        <taxon>Spermatophyta</taxon>
        <taxon>Magnoliopsida</taxon>
        <taxon>Liliopsida</taxon>
        <taxon>Poales</taxon>
        <taxon>Poaceae</taxon>
        <taxon>BOP clade</taxon>
        <taxon>Pooideae</taxon>
        <taxon>Stipodae</taxon>
        <taxon>Brachypodieae</taxon>
        <taxon>Brachypodium</taxon>
    </lineage>
</organism>
<evidence type="ECO:0000256" key="2">
    <source>
        <dbReference type="ARBA" id="ARBA00022840"/>
    </source>
</evidence>
<dbReference type="OMA" id="NPENSIC"/>
<dbReference type="Gramene" id="KQJ92370">
    <property type="protein sequence ID" value="KQJ92370"/>
    <property type="gene ID" value="BRADI_4g43170v3"/>
</dbReference>
<keyword evidence="6" id="KW-1185">Reference proteome</keyword>
<dbReference type="HOGENOM" id="CLU_005965_0_3_1"/>
<feature type="chain" id="PRO_5014095552" evidence="3">
    <location>
        <begin position="30"/>
        <end position="454"/>
    </location>
</feature>